<dbReference type="STRING" id="188477.A0A433TPV7"/>
<dbReference type="SUPFAM" id="SSF56672">
    <property type="entry name" value="DNA/RNA polymerases"/>
    <property type="match status" value="1"/>
</dbReference>
<dbReference type="Gene3D" id="3.10.10.10">
    <property type="entry name" value="HIV Type 1 Reverse Transcriptase, subunit A, domain 1"/>
    <property type="match status" value="1"/>
</dbReference>
<dbReference type="GO" id="GO:0004190">
    <property type="term" value="F:aspartic-type endopeptidase activity"/>
    <property type="evidence" value="ECO:0007669"/>
    <property type="project" value="InterPro"/>
</dbReference>
<dbReference type="SUPFAM" id="SSF50630">
    <property type="entry name" value="Acid proteases"/>
    <property type="match status" value="1"/>
</dbReference>
<protein>
    <recommendedName>
        <fullName evidence="3">Peptidase A2 domain-containing protein</fullName>
    </recommendedName>
</protein>
<organism evidence="4 5">
    <name type="scientific">Elysia chlorotica</name>
    <name type="common">Eastern emerald elysia</name>
    <name type="synonym">Sea slug</name>
    <dbReference type="NCBI Taxonomy" id="188477"/>
    <lineage>
        <taxon>Eukaryota</taxon>
        <taxon>Metazoa</taxon>
        <taxon>Spiralia</taxon>
        <taxon>Lophotrochozoa</taxon>
        <taxon>Mollusca</taxon>
        <taxon>Gastropoda</taxon>
        <taxon>Heterobranchia</taxon>
        <taxon>Euthyneura</taxon>
        <taxon>Panpulmonata</taxon>
        <taxon>Sacoglossa</taxon>
        <taxon>Placobranchoidea</taxon>
        <taxon>Plakobranchidae</taxon>
        <taxon>Elysia</taxon>
    </lineage>
</organism>
<dbReference type="InterPro" id="IPR001969">
    <property type="entry name" value="Aspartic_peptidase_AS"/>
</dbReference>
<dbReference type="OrthoDB" id="6144264at2759"/>
<dbReference type="Gene3D" id="2.40.70.10">
    <property type="entry name" value="Acid Proteases"/>
    <property type="match status" value="1"/>
</dbReference>
<dbReference type="Pfam" id="PF23055">
    <property type="entry name" value="DUF7041"/>
    <property type="match status" value="1"/>
</dbReference>
<evidence type="ECO:0000259" key="3">
    <source>
        <dbReference type="PROSITE" id="PS50175"/>
    </source>
</evidence>
<evidence type="ECO:0000256" key="1">
    <source>
        <dbReference type="ARBA" id="ARBA00022801"/>
    </source>
</evidence>
<dbReference type="InterPro" id="IPR055469">
    <property type="entry name" value="DUF7041"/>
</dbReference>
<feature type="domain" description="Peptidase A2" evidence="3">
    <location>
        <begin position="213"/>
        <end position="285"/>
    </location>
</feature>
<keyword evidence="5" id="KW-1185">Reference proteome</keyword>
<feature type="region of interest" description="Disordered" evidence="2">
    <location>
        <begin position="168"/>
        <end position="202"/>
    </location>
</feature>
<proteinExistence type="predicted"/>
<accession>A0A433TPV7</accession>
<dbReference type="InterPro" id="IPR001995">
    <property type="entry name" value="Peptidase_A2_cat"/>
</dbReference>
<reference evidence="4 5" key="1">
    <citation type="submission" date="2019-01" db="EMBL/GenBank/DDBJ databases">
        <title>A draft genome assembly of the solar-powered sea slug Elysia chlorotica.</title>
        <authorList>
            <person name="Cai H."/>
            <person name="Li Q."/>
            <person name="Fang X."/>
            <person name="Li J."/>
            <person name="Curtis N.E."/>
            <person name="Altenburger A."/>
            <person name="Shibata T."/>
            <person name="Feng M."/>
            <person name="Maeda T."/>
            <person name="Schwartz J.A."/>
            <person name="Shigenobu S."/>
            <person name="Lundholm N."/>
            <person name="Nishiyama T."/>
            <person name="Yang H."/>
            <person name="Hasebe M."/>
            <person name="Li S."/>
            <person name="Pierce S.K."/>
            <person name="Wang J."/>
        </authorList>
    </citation>
    <scope>NUCLEOTIDE SEQUENCE [LARGE SCALE GENOMIC DNA]</scope>
    <source>
        <strain evidence="4">EC2010</strain>
        <tissue evidence="4">Whole organism of an adult</tissue>
    </source>
</reference>
<dbReference type="InterPro" id="IPR021109">
    <property type="entry name" value="Peptidase_aspartic_dom_sf"/>
</dbReference>
<gene>
    <name evidence="4" type="ORF">EGW08_008652</name>
</gene>
<dbReference type="AlphaFoldDB" id="A0A433TPV7"/>
<keyword evidence="1" id="KW-0378">Hydrolase</keyword>
<dbReference type="InterPro" id="IPR043502">
    <property type="entry name" value="DNA/RNA_pol_sf"/>
</dbReference>
<name>A0A433TPV7_ELYCH</name>
<evidence type="ECO:0000256" key="2">
    <source>
        <dbReference type="SAM" id="MobiDB-lite"/>
    </source>
</evidence>
<evidence type="ECO:0000313" key="4">
    <source>
        <dbReference type="EMBL" id="RUS83598.1"/>
    </source>
</evidence>
<dbReference type="Proteomes" id="UP000271974">
    <property type="component" value="Unassembled WGS sequence"/>
</dbReference>
<dbReference type="PROSITE" id="PS00141">
    <property type="entry name" value="ASP_PROTEASE"/>
    <property type="match status" value="1"/>
</dbReference>
<dbReference type="GO" id="GO:0006508">
    <property type="term" value="P:proteolysis"/>
    <property type="evidence" value="ECO:0007669"/>
    <property type="project" value="InterPro"/>
</dbReference>
<comment type="caution">
    <text evidence="4">The sequence shown here is derived from an EMBL/GenBank/DDBJ whole genome shotgun (WGS) entry which is preliminary data.</text>
</comment>
<dbReference type="PROSITE" id="PS50175">
    <property type="entry name" value="ASP_PROT_RETROV"/>
    <property type="match status" value="1"/>
</dbReference>
<dbReference type="PANTHER" id="PTHR33327:SF3">
    <property type="entry name" value="RNA-DIRECTED DNA POLYMERASE"/>
    <property type="match status" value="1"/>
</dbReference>
<evidence type="ECO:0000313" key="5">
    <source>
        <dbReference type="Proteomes" id="UP000271974"/>
    </source>
</evidence>
<dbReference type="PANTHER" id="PTHR33327">
    <property type="entry name" value="ENDONUCLEASE"/>
    <property type="match status" value="1"/>
</dbReference>
<dbReference type="EMBL" id="RQTK01000238">
    <property type="protein sequence ID" value="RUS83598.1"/>
    <property type="molecule type" value="Genomic_DNA"/>
</dbReference>
<sequence length="455" mass="50710">MAVDSVSMKLPTFWVSSPSAWFAQAEAQFALRQIKLDETKYYHVVSALDTNTATRALSILTSPPVDNKYQAIKTFLTSAYGLTDEERASTLLHMRGLGDSKPSELMDNMLSLLGDHKPCFLFRQLFMQQLPDNVRASLANSTCTDYRALAQEADKLFIAAQQHRYSSTNHERFTAQSDEIEETGKRQSGPTVASASAGPRDPQLFITDDNSGRCFLVDTGAQVSVIPATPFDKNAGPSGLLLHAANGTPIQAYGSQNLQLSFNNRLYLAKLIIADVKRPLLGADFFRNHNLLVDLRGQRLIEADTFLTSPCSVGKGSVTQLAPMEAHSNRFRKILQEFPSILQPTFSSAAVKHGVQHFIPTPGPPIHDHSRRLHPDKLAVAKREFLQMEEMGIIRKSSSPWASPLHIVPKENGGWRPCGDYRRLNDAATPDRYPIPHIHDFSSQFRHIHVHLYLK</sequence>